<dbReference type="EMBL" id="JBHLYQ010000078">
    <property type="protein sequence ID" value="MFC0082191.1"/>
    <property type="molecule type" value="Genomic_DNA"/>
</dbReference>
<organism evidence="2 3">
    <name type="scientific">Aciditerrimonas ferrireducens</name>
    <dbReference type="NCBI Taxonomy" id="667306"/>
    <lineage>
        <taxon>Bacteria</taxon>
        <taxon>Bacillati</taxon>
        <taxon>Actinomycetota</taxon>
        <taxon>Acidimicrobiia</taxon>
        <taxon>Acidimicrobiales</taxon>
        <taxon>Acidimicrobiaceae</taxon>
        <taxon>Aciditerrimonas</taxon>
    </lineage>
</organism>
<dbReference type="Proteomes" id="UP001589788">
    <property type="component" value="Unassembled WGS sequence"/>
</dbReference>
<name>A0ABV6C3D7_9ACTN</name>
<keyword evidence="3" id="KW-1185">Reference proteome</keyword>
<evidence type="ECO:0000313" key="2">
    <source>
        <dbReference type="EMBL" id="MFC0082191.1"/>
    </source>
</evidence>
<feature type="coiled-coil region" evidence="1">
    <location>
        <begin position="3"/>
        <end position="30"/>
    </location>
</feature>
<keyword evidence="1" id="KW-0175">Coiled coil</keyword>
<proteinExistence type="predicted"/>
<evidence type="ECO:0000256" key="1">
    <source>
        <dbReference type="SAM" id="Coils"/>
    </source>
</evidence>
<evidence type="ECO:0000313" key="3">
    <source>
        <dbReference type="Proteomes" id="UP001589788"/>
    </source>
</evidence>
<comment type="caution">
    <text evidence="2">The sequence shown here is derived from an EMBL/GenBank/DDBJ whole genome shotgun (WGS) entry which is preliminary data.</text>
</comment>
<protein>
    <submittedName>
        <fullName evidence="2">Uncharacterized protein</fullName>
    </submittedName>
</protein>
<dbReference type="RefSeq" id="WP_248109289.1">
    <property type="nucleotide sequence ID" value="NZ_JAKHEX010000031.1"/>
</dbReference>
<sequence>MTRQAVERSLREVHARLVKAREELAVLDEQLGLLVDAADDARLRSLVSETPGAAHESSDAQRHLEAFTRARRALVERIGELERRQDELLERLDVD</sequence>
<gene>
    <name evidence="2" type="ORF">ACFFRE_08530</name>
</gene>
<reference evidence="2 3" key="1">
    <citation type="submission" date="2024-09" db="EMBL/GenBank/DDBJ databases">
        <authorList>
            <person name="Sun Q."/>
            <person name="Mori K."/>
        </authorList>
    </citation>
    <scope>NUCLEOTIDE SEQUENCE [LARGE SCALE GENOMIC DNA]</scope>
    <source>
        <strain evidence="2 3">JCM 15389</strain>
    </source>
</reference>
<accession>A0ABV6C3D7</accession>
<feature type="coiled-coil region" evidence="1">
    <location>
        <begin position="64"/>
        <end position="91"/>
    </location>
</feature>